<evidence type="ECO:0000256" key="1">
    <source>
        <dbReference type="ARBA" id="ARBA00023125"/>
    </source>
</evidence>
<protein>
    <submittedName>
        <fullName evidence="3">DNA-binding transcriptional regulator, MerR family</fullName>
    </submittedName>
</protein>
<dbReference type="Proteomes" id="UP000198742">
    <property type="component" value="Unassembled WGS sequence"/>
</dbReference>
<proteinExistence type="predicted"/>
<dbReference type="PANTHER" id="PTHR30204">
    <property type="entry name" value="REDOX-CYCLING DRUG-SENSING TRANSCRIPTIONAL ACTIVATOR SOXR"/>
    <property type="match status" value="1"/>
</dbReference>
<dbReference type="PANTHER" id="PTHR30204:SF98">
    <property type="entry name" value="HTH-TYPE TRANSCRIPTIONAL REGULATOR ADHR"/>
    <property type="match status" value="1"/>
</dbReference>
<evidence type="ECO:0000313" key="4">
    <source>
        <dbReference type="Proteomes" id="UP000198742"/>
    </source>
</evidence>
<dbReference type="PROSITE" id="PS50937">
    <property type="entry name" value="HTH_MERR_2"/>
    <property type="match status" value="1"/>
</dbReference>
<evidence type="ECO:0000259" key="2">
    <source>
        <dbReference type="PROSITE" id="PS50937"/>
    </source>
</evidence>
<accession>A0A1H4TSG7</accession>
<dbReference type="OrthoDB" id="9802944at2"/>
<dbReference type="InterPro" id="IPR009061">
    <property type="entry name" value="DNA-bd_dom_put_sf"/>
</dbReference>
<dbReference type="STRING" id="402596.SAMN04489844_2590"/>
<dbReference type="Gene3D" id="1.10.1660.10">
    <property type="match status" value="1"/>
</dbReference>
<dbReference type="EMBL" id="FNRT01000002">
    <property type="protein sequence ID" value="SEC59337.1"/>
    <property type="molecule type" value="Genomic_DNA"/>
</dbReference>
<name>A0A1H4TSG7_9ACTN</name>
<dbReference type="SUPFAM" id="SSF46955">
    <property type="entry name" value="Putative DNA-binding domain"/>
    <property type="match status" value="1"/>
</dbReference>
<dbReference type="CDD" id="cd01109">
    <property type="entry name" value="HTH_YyaN"/>
    <property type="match status" value="1"/>
</dbReference>
<keyword evidence="1 3" id="KW-0238">DNA-binding</keyword>
<dbReference type="Pfam" id="PF13411">
    <property type="entry name" value="MerR_1"/>
    <property type="match status" value="1"/>
</dbReference>
<dbReference type="PROSITE" id="PS00552">
    <property type="entry name" value="HTH_MERR_1"/>
    <property type="match status" value="1"/>
</dbReference>
<dbReference type="InterPro" id="IPR000551">
    <property type="entry name" value="MerR-type_HTH_dom"/>
</dbReference>
<dbReference type="InterPro" id="IPR047057">
    <property type="entry name" value="MerR_fam"/>
</dbReference>
<evidence type="ECO:0000313" key="3">
    <source>
        <dbReference type="EMBL" id="SEC59337.1"/>
    </source>
</evidence>
<sequence length="124" mass="14120">MTSLTIAEAAEKTGLTAHTLRYYERDGLLLHAVDRAPSGHRRYTDADLRWIEMVTRLRSTGMPIRDVRRYAELVRTGDGNEAERLALLLAHREVVERQLAEVTSHLRAIDYKIALYEGTLDKSA</sequence>
<reference evidence="4" key="1">
    <citation type="submission" date="2016-10" db="EMBL/GenBank/DDBJ databases">
        <authorList>
            <person name="Varghese N."/>
            <person name="Submissions S."/>
        </authorList>
    </citation>
    <scope>NUCLEOTIDE SEQUENCE [LARGE SCALE GENOMIC DNA]</scope>
    <source>
        <strain evidence="4">DSM 22017</strain>
    </source>
</reference>
<keyword evidence="4" id="KW-1185">Reference proteome</keyword>
<dbReference type="RefSeq" id="WP_090969473.1">
    <property type="nucleotide sequence ID" value="NZ_FNRT01000002.1"/>
</dbReference>
<feature type="domain" description="HTH merR-type" evidence="2">
    <location>
        <begin position="3"/>
        <end position="73"/>
    </location>
</feature>
<gene>
    <name evidence="3" type="ORF">SAMN04489844_2590</name>
</gene>
<dbReference type="GO" id="GO:0003677">
    <property type="term" value="F:DNA binding"/>
    <property type="evidence" value="ECO:0007669"/>
    <property type="project" value="UniProtKB-KW"/>
</dbReference>
<dbReference type="AlphaFoldDB" id="A0A1H4TSG7"/>
<dbReference type="GO" id="GO:0003700">
    <property type="term" value="F:DNA-binding transcription factor activity"/>
    <property type="evidence" value="ECO:0007669"/>
    <property type="project" value="InterPro"/>
</dbReference>
<organism evidence="3 4">
    <name type="scientific">Nocardioides exalbidus</name>
    <dbReference type="NCBI Taxonomy" id="402596"/>
    <lineage>
        <taxon>Bacteria</taxon>
        <taxon>Bacillati</taxon>
        <taxon>Actinomycetota</taxon>
        <taxon>Actinomycetes</taxon>
        <taxon>Propionibacteriales</taxon>
        <taxon>Nocardioidaceae</taxon>
        <taxon>Nocardioides</taxon>
    </lineage>
</organism>
<dbReference type="SMART" id="SM00422">
    <property type="entry name" value="HTH_MERR"/>
    <property type="match status" value="1"/>
</dbReference>